<keyword evidence="7" id="KW-0560">Oxidoreductase</keyword>
<dbReference type="Pfam" id="PF02737">
    <property type="entry name" value="3HCDH_N"/>
    <property type="match status" value="1"/>
</dbReference>
<evidence type="ECO:0000313" key="17">
    <source>
        <dbReference type="Proteomes" id="UP000318483"/>
    </source>
</evidence>
<keyword evidence="5" id="KW-0276">Fatty acid metabolism</keyword>
<evidence type="ECO:0000256" key="10">
    <source>
        <dbReference type="ARBA" id="ARBA00023239"/>
    </source>
</evidence>
<keyword evidence="9" id="KW-0443">Lipid metabolism</keyword>
<dbReference type="EC" id="4.2.1.17" evidence="4"/>
<dbReference type="PROSITE" id="PS00067">
    <property type="entry name" value="3HCDH"/>
    <property type="match status" value="1"/>
</dbReference>
<evidence type="ECO:0000256" key="3">
    <source>
        <dbReference type="ARBA" id="ARBA00008750"/>
    </source>
</evidence>
<dbReference type="GO" id="GO:0070403">
    <property type="term" value="F:NAD+ binding"/>
    <property type="evidence" value="ECO:0007669"/>
    <property type="project" value="InterPro"/>
</dbReference>
<dbReference type="Gene3D" id="3.90.226.10">
    <property type="entry name" value="2-enoyl-CoA Hydratase, Chain A, domain 1"/>
    <property type="match status" value="1"/>
</dbReference>
<dbReference type="GO" id="GO:0004300">
    <property type="term" value="F:enoyl-CoA hydratase activity"/>
    <property type="evidence" value="ECO:0007669"/>
    <property type="project" value="UniProtKB-EC"/>
</dbReference>
<dbReference type="InterPro" id="IPR050136">
    <property type="entry name" value="FA_oxidation_alpha_subunit"/>
</dbReference>
<dbReference type="CDD" id="cd06558">
    <property type="entry name" value="crotonase-like"/>
    <property type="match status" value="1"/>
</dbReference>
<evidence type="ECO:0000256" key="6">
    <source>
        <dbReference type="ARBA" id="ARBA00022963"/>
    </source>
</evidence>
<dbReference type="Proteomes" id="UP000318483">
    <property type="component" value="Plasmid unnamed3"/>
</dbReference>
<evidence type="ECO:0000256" key="9">
    <source>
        <dbReference type="ARBA" id="ARBA00023098"/>
    </source>
</evidence>
<dbReference type="AlphaFoldDB" id="A0A5B8IZZ9"/>
<dbReference type="SUPFAM" id="SSF51735">
    <property type="entry name" value="NAD(P)-binding Rossmann-fold domains"/>
    <property type="match status" value="1"/>
</dbReference>
<evidence type="ECO:0000313" key="16">
    <source>
        <dbReference type="EMBL" id="QDY71123.1"/>
    </source>
</evidence>
<geneLocation type="plasmid" evidence="16 17">
    <name>unnamed3</name>
</geneLocation>
<evidence type="ECO:0000256" key="13">
    <source>
        <dbReference type="SAM" id="MobiDB-lite"/>
    </source>
</evidence>
<dbReference type="Pfam" id="PF00725">
    <property type="entry name" value="3HCDH"/>
    <property type="match status" value="1"/>
</dbReference>
<dbReference type="RefSeq" id="WP_146366539.1">
    <property type="nucleotide sequence ID" value="NZ_CP042264.1"/>
</dbReference>
<protein>
    <recommendedName>
        <fullName evidence="4">enoyl-CoA hydratase</fullName>
        <ecNumber evidence="4">4.2.1.17</ecNumber>
    </recommendedName>
</protein>
<keyword evidence="11" id="KW-0511">Multifunctional enzyme</keyword>
<feature type="compositionally biased region" description="Polar residues" evidence="13">
    <location>
        <begin position="1"/>
        <end position="13"/>
    </location>
</feature>
<dbReference type="SUPFAM" id="SSF48179">
    <property type="entry name" value="6-phosphogluconate dehydrogenase C-terminal domain-like"/>
    <property type="match status" value="2"/>
</dbReference>
<evidence type="ECO:0000256" key="8">
    <source>
        <dbReference type="ARBA" id="ARBA00023027"/>
    </source>
</evidence>
<feature type="domain" description="3-hydroxyacyl-CoA dehydrogenase C-terminal" evidence="14">
    <location>
        <begin position="493"/>
        <end position="587"/>
    </location>
</feature>
<dbReference type="UniPathway" id="UPA00659"/>
<evidence type="ECO:0000256" key="11">
    <source>
        <dbReference type="ARBA" id="ARBA00023268"/>
    </source>
</evidence>
<organism evidence="16 17">
    <name type="scientific">Qingshengfaniella alkalisoli</name>
    <dbReference type="NCBI Taxonomy" id="2599296"/>
    <lineage>
        <taxon>Bacteria</taxon>
        <taxon>Pseudomonadati</taxon>
        <taxon>Pseudomonadota</taxon>
        <taxon>Alphaproteobacteria</taxon>
        <taxon>Rhodobacterales</taxon>
        <taxon>Paracoccaceae</taxon>
        <taxon>Qingshengfaniella</taxon>
    </lineage>
</organism>
<comment type="similarity">
    <text evidence="3">In the N-terminal section; belongs to the enoyl-CoA hydratase/isomerase family.</text>
</comment>
<evidence type="ECO:0000256" key="1">
    <source>
        <dbReference type="ARBA" id="ARBA00005005"/>
    </source>
</evidence>
<reference evidence="16 17" key="1">
    <citation type="submission" date="2019-07" db="EMBL/GenBank/DDBJ databases">
        <title>Litoreibacter alkalisoli sp. nov., isolated from saline-alkaline soil.</title>
        <authorList>
            <person name="Wang S."/>
            <person name="Xu L."/>
            <person name="Xing Y.-T."/>
            <person name="Sun J.-Q."/>
        </authorList>
    </citation>
    <scope>NUCLEOTIDE SEQUENCE [LARGE SCALE GENOMIC DNA]</scope>
    <source>
        <strain evidence="16 17">LN3S51</strain>
        <plasmid evidence="16 17">unnamed3</plasmid>
    </source>
</reference>
<dbReference type="PANTHER" id="PTHR43612:SF3">
    <property type="entry name" value="TRIFUNCTIONAL ENZYME SUBUNIT ALPHA, MITOCHONDRIAL"/>
    <property type="match status" value="1"/>
</dbReference>
<comment type="catalytic activity">
    <reaction evidence="12">
        <text>a (3S)-3-hydroxyacyl-CoA + NAD(+) = a 3-oxoacyl-CoA + NADH + H(+)</text>
        <dbReference type="Rhea" id="RHEA:22432"/>
        <dbReference type="ChEBI" id="CHEBI:15378"/>
        <dbReference type="ChEBI" id="CHEBI:57318"/>
        <dbReference type="ChEBI" id="CHEBI:57540"/>
        <dbReference type="ChEBI" id="CHEBI:57945"/>
        <dbReference type="ChEBI" id="CHEBI:90726"/>
        <dbReference type="EC" id="1.1.1.35"/>
    </reaction>
</comment>
<sequence length="686" mass="74472">MNTITPDQMTKASHATGARNWRQETHGSGITWLWLDCEGTGTNVISEAVLRELDMILDRMTQDLPKALVIRSAKTKDFAAGADIDGFASLQREDTLDLLSQGHAVLDKMSGLAFPTIAVIDGAALGGGFELALAYDHRIGVEGASVGFPEIQLGLHPGLGGTFRLTSLIDPVQAMKLMLTGKTAHTEKAKSLGIFDAVVPDRHIDSAVLAAAHGDMQPHRSGLKAAAFTTRPARSLAGNKMRSESEKRAPRKHYPAPFALIDLWENHGGDTKKMQDAEIASFATLLESATAQNLIRIFFLRRDLKKASRGDANIRHVHVIGAGTMGAEIAAWCALKGKPVTLQDVDLKPLGEAVQTAQKVFEARHLSEIEARDAHDRMMPDPSGLGVARADLIIEAAPEHPELKEQIYAGLKTSLKRDAILATNTSSLQLETLAASAPVANRFAGLHFFNPASKMMLVEVVSHKGTDPEVTDRLASFVEGIGKLAVEVNDYPGFLVNRILTPYLMEAMVLLDEGNSKEEIDHAALDFGMPMGPLTLADQIGLDVCLHVGDSLRANLAKPMPEAPEWLLDKVRAGETGKKANKGIYDWSDGTPNSENESLKISEDMIDRLILPMCDAAVECLRMGVVQDRDTVDAAMILGTGWAPFRGGPMHYAHIRGETEIRDRLNTLAKRFGDRFSPDAGWKDFT</sequence>
<dbReference type="KEGG" id="lit:FPZ52_15545"/>
<evidence type="ECO:0000256" key="5">
    <source>
        <dbReference type="ARBA" id="ARBA00022832"/>
    </source>
</evidence>
<dbReference type="PANTHER" id="PTHR43612">
    <property type="entry name" value="TRIFUNCTIONAL ENZYME SUBUNIT ALPHA"/>
    <property type="match status" value="1"/>
</dbReference>
<feature type="region of interest" description="Disordered" evidence="13">
    <location>
        <begin position="1"/>
        <end position="20"/>
    </location>
</feature>
<proteinExistence type="inferred from homology"/>
<feature type="domain" description="3-hydroxyacyl-CoA dehydrogenase NAD binding" evidence="15">
    <location>
        <begin position="316"/>
        <end position="490"/>
    </location>
</feature>
<dbReference type="InterPro" id="IPR036291">
    <property type="entry name" value="NAD(P)-bd_dom_sf"/>
</dbReference>
<keyword evidence="6" id="KW-0442">Lipid degradation</keyword>
<dbReference type="InterPro" id="IPR029045">
    <property type="entry name" value="ClpP/crotonase-like_dom_sf"/>
</dbReference>
<dbReference type="InterPro" id="IPR008927">
    <property type="entry name" value="6-PGluconate_DH-like_C_sf"/>
</dbReference>
<comment type="pathway">
    <text evidence="1">Lipid metabolism; fatty acid beta-oxidation.</text>
</comment>
<accession>A0A5B8IZZ9</accession>
<keyword evidence="10" id="KW-0456">Lyase</keyword>
<keyword evidence="8" id="KW-0520">NAD</keyword>
<evidence type="ECO:0000256" key="7">
    <source>
        <dbReference type="ARBA" id="ARBA00023002"/>
    </source>
</evidence>
<keyword evidence="17" id="KW-1185">Reference proteome</keyword>
<dbReference type="GO" id="GO:0006635">
    <property type="term" value="P:fatty acid beta-oxidation"/>
    <property type="evidence" value="ECO:0007669"/>
    <property type="project" value="UniProtKB-UniPathway"/>
</dbReference>
<dbReference type="SUPFAM" id="SSF52096">
    <property type="entry name" value="ClpP/crotonase"/>
    <property type="match status" value="1"/>
</dbReference>
<evidence type="ECO:0000256" key="12">
    <source>
        <dbReference type="ARBA" id="ARBA00049556"/>
    </source>
</evidence>
<dbReference type="InterPro" id="IPR006180">
    <property type="entry name" value="3-OHacyl-CoA_DH_CS"/>
</dbReference>
<gene>
    <name evidence="16" type="ORF">FPZ52_15545</name>
</gene>
<dbReference type="InterPro" id="IPR006176">
    <property type="entry name" value="3-OHacyl-CoA_DH_NAD-bd"/>
</dbReference>
<dbReference type="Pfam" id="PF00378">
    <property type="entry name" value="ECH_1"/>
    <property type="match status" value="1"/>
</dbReference>
<comment type="similarity">
    <text evidence="2">In the central section; belongs to the 3-hydroxyacyl-CoA dehydrogenase family.</text>
</comment>
<evidence type="ECO:0000259" key="14">
    <source>
        <dbReference type="Pfam" id="PF00725"/>
    </source>
</evidence>
<dbReference type="Gene3D" id="3.40.50.720">
    <property type="entry name" value="NAD(P)-binding Rossmann-like Domain"/>
    <property type="match status" value="1"/>
</dbReference>
<name>A0A5B8IZZ9_9RHOB</name>
<evidence type="ECO:0000256" key="2">
    <source>
        <dbReference type="ARBA" id="ARBA00007005"/>
    </source>
</evidence>
<dbReference type="InterPro" id="IPR001753">
    <property type="entry name" value="Enoyl-CoA_hydra/iso"/>
</dbReference>
<dbReference type="OrthoDB" id="9771883at2"/>
<dbReference type="InterPro" id="IPR006108">
    <property type="entry name" value="3HC_DH_C"/>
</dbReference>
<evidence type="ECO:0000259" key="15">
    <source>
        <dbReference type="Pfam" id="PF02737"/>
    </source>
</evidence>
<dbReference type="Gene3D" id="1.10.1040.50">
    <property type="match status" value="1"/>
</dbReference>
<dbReference type="GO" id="GO:0016509">
    <property type="term" value="F:long-chain (3S)-3-hydroxyacyl-CoA dehydrogenase (NAD+) activity"/>
    <property type="evidence" value="ECO:0007669"/>
    <property type="project" value="TreeGrafter"/>
</dbReference>
<keyword evidence="16" id="KW-0614">Plasmid</keyword>
<dbReference type="EMBL" id="CP042264">
    <property type="protein sequence ID" value="QDY71123.1"/>
    <property type="molecule type" value="Genomic_DNA"/>
</dbReference>
<evidence type="ECO:0000256" key="4">
    <source>
        <dbReference type="ARBA" id="ARBA00012076"/>
    </source>
</evidence>